<feature type="transmembrane region" description="Helical" evidence="1">
    <location>
        <begin position="54"/>
        <end position="77"/>
    </location>
</feature>
<keyword evidence="1" id="KW-0472">Membrane</keyword>
<dbReference type="Proteomes" id="UP000198802">
    <property type="component" value="Unassembled WGS sequence"/>
</dbReference>
<evidence type="ECO:0000313" key="3">
    <source>
        <dbReference type="Proteomes" id="UP000198802"/>
    </source>
</evidence>
<proteinExistence type="predicted"/>
<organism evidence="2 3">
    <name type="scientific">Parafrankia irregularis</name>
    <dbReference type="NCBI Taxonomy" id="795642"/>
    <lineage>
        <taxon>Bacteria</taxon>
        <taxon>Bacillati</taxon>
        <taxon>Actinomycetota</taxon>
        <taxon>Actinomycetes</taxon>
        <taxon>Frankiales</taxon>
        <taxon>Frankiaceae</taxon>
        <taxon>Parafrankia</taxon>
    </lineage>
</organism>
<evidence type="ECO:0000256" key="1">
    <source>
        <dbReference type="SAM" id="Phobius"/>
    </source>
</evidence>
<reference evidence="3" key="1">
    <citation type="submission" date="2015-11" db="EMBL/GenBank/DDBJ databases">
        <authorList>
            <person name="Varghese N."/>
        </authorList>
    </citation>
    <scope>NUCLEOTIDE SEQUENCE [LARGE SCALE GENOMIC DNA]</scope>
    <source>
        <strain evidence="3">DSM 45899</strain>
    </source>
</reference>
<keyword evidence="3" id="KW-1185">Reference proteome</keyword>
<keyword evidence="1" id="KW-1133">Transmembrane helix</keyword>
<sequence length="92" mass="9446">MTPTPTTPHTELLAATTQASAISGGVTGGVVTMLALIGFGWLVFVLIKKDKLKVAHVFAVVLAAFVFQLTPIGQLAYGQAMALLSGFSTVAA</sequence>
<protein>
    <submittedName>
        <fullName evidence="2">Uncharacterized protein</fullName>
    </submittedName>
</protein>
<name>A0A0S4R099_9ACTN</name>
<dbReference type="EMBL" id="FAOZ01000048">
    <property type="protein sequence ID" value="CUU60831.1"/>
    <property type="molecule type" value="Genomic_DNA"/>
</dbReference>
<keyword evidence="1" id="KW-0812">Transmembrane</keyword>
<feature type="transmembrane region" description="Helical" evidence="1">
    <location>
        <begin position="20"/>
        <end position="47"/>
    </location>
</feature>
<accession>A0A0S4R099</accession>
<dbReference type="RefSeq" id="WP_091286379.1">
    <property type="nucleotide sequence ID" value="NZ_FAOZ01000048.1"/>
</dbReference>
<gene>
    <name evidence="2" type="ORF">Ga0074812_14831</name>
</gene>
<dbReference type="AlphaFoldDB" id="A0A0S4R099"/>
<evidence type="ECO:0000313" key="2">
    <source>
        <dbReference type="EMBL" id="CUU60831.1"/>
    </source>
</evidence>